<name>A0A7K1FLZ6_9ACTN</name>
<keyword evidence="4 6" id="KW-1133">Transmembrane helix</keyword>
<dbReference type="Gene3D" id="1.20.1720.10">
    <property type="entry name" value="Multidrug resistance protein D"/>
    <property type="match status" value="1"/>
</dbReference>
<dbReference type="InterPro" id="IPR011701">
    <property type="entry name" value="MFS"/>
</dbReference>
<evidence type="ECO:0000256" key="2">
    <source>
        <dbReference type="ARBA" id="ARBA00022448"/>
    </source>
</evidence>
<dbReference type="PANTHER" id="PTHR42718">
    <property type="entry name" value="MAJOR FACILITATOR SUPERFAMILY MULTIDRUG TRANSPORTER MFSC"/>
    <property type="match status" value="1"/>
</dbReference>
<keyword evidence="9" id="KW-1185">Reference proteome</keyword>
<evidence type="ECO:0000313" key="8">
    <source>
        <dbReference type="EMBL" id="MTD15171.1"/>
    </source>
</evidence>
<feature type="transmembrane region" description="Helical" evidence="6">
    <location>
        <begin position="374"/>
        <end position="397"/>
    </location>
</feature>
<keyword evidence="5 6" id="KW-0472">Membrane</keyword>
<organism evidence="8 9">
    <name type="scientific">Nakamurella alba</name>
    <dbReference type="NCBI Taxonomy" id="2665158"/>
    <lineage>
        <taxon>Bacteria</taxon>
        <taxon>Bacillati</taxon>
        <taxon>Actinomycetota</taxon>
        <taxon>Actinomycetes</taxon>
        <taxon>Nakamurellales</taxon>
        <taxon>Nakamurellaceae</taxon>
        <taxon>Nakamurella</taxon>
    </lineage>
</organism>
<feature type="transmembrane region" description="Helical" evidence="6">
    <location>
        <begin position="146"/>
        <end position="170"/>
    </location>
</feature>
<feature type="domain" description="Major facilitator superfamily (MFS) profile" evidence="7">
    <location>
        <begin position="23"/>
        <end position="475"/>
    </location>
</feature>
<feature type="transmembrane region" description="Helical" evidence="6">
    <location>
        <begin position="209"/>
        <end position="228"/>
    </location>
</feature>
<comment type="caution">
    <text evidence="8">The sequence shown here is derived from an EMBL/GenBank/DDBJ whole genome shotgun (WGS) entry which is preliminary data.</text>
</comment>
<evidence type="ECO:0000256" key="5">
    <source>
        <dbReference type="ARBA" id="ARBA00023136"/>
    </source>
</evidence>
<feature type="transmembrane region" description="Helical" evidence="6">
    <location>
        <begin position="59"/>
        <end position="77"/>
    </location>
</feature>
<reference evidence="8 9" key="1">
    <citation type="submission" date="2019-11" db="EMBL/GenBank/DDBJ databases">
        <authorList>
            <person name="Jiang L.-Q."/>
        </authorList>
    </citation>
    <scope>NUCLEOTIDE SEQUENCE [LARGE SCALE GENOMIC DNA]</scope>
    <source>
        <strain evidence="8 9">YIM 132087</strain>
    </source>
</reference>
<keyword evidence="2" id="KW-0813">Transport</keyword>
<evidence type="ECO:0000313" key="9">
    <source>
        <dbReference type="Proteomes" id="UP000460221"/>
    </source>
</evidence>
<dbReference type="InterPro" id="IPR020846">
    <property type="entry name" value="MFS_dom"/>
</dbReference>
<evidence type="ECO:0000256" key="3">
    <source>
        <dbReference type="ARBA" id="ARBA00022692"/>
    </source>
</evidence>
<feature type="transmembrane region" description="Helical" evidence="6">
    <location>
        <begin position="114"/>
        <end position="134"/>
    </location>
</feature>
<feature type="transmembrane region" description="Helical" evidence="6">
    <location>
        <begin position="23"/>
        <end position="47"/>
    </location>
</feature>
<dbReference type="RefSeq" id="WP_154769126.1">
    <property type="nucleotide sequence ID" value="NZ_WLYK01000005.1"/>
</dbReference>
<sequence>MDSHLPAPSVGTSEKQGWTARMVLTTIFLAMVLEAVALGAATVAIALPSILKVFPTTQGGWLLSAYFLAGAVAAPLLGKCADLYGKKKVLVITMAISGAGAVLCAIAPTFLVLLIGRALQGVVLATLALTYSLLRDIFPPKPAAFAASATVTGMGIFGLATPLAVGWLLASFGFRGLFWFDAIWTIGLCVLIAFVSPESALRRKSRPDVLGAVLLSIGVLAVLLYVSLGRTVGWASGTGLALLLGGLVVLAVFFTHARRAADPIVNLSLFTRRPVVLVTVFGAVGYALSATIGQVIPLLAMTPREAGVTYGLGLTTVEYAAIETPRALASVVVGLLLGMLVARGRSPRVFMVLGMACWPLAALSLTFFNTTEVALIGGAILAGLGGGMVNASLPNVVMQATPAADQGSVAGTVQLCQTGLGAVAPILMFTVMAPYANVTATGGVIYGETGFQVYLLGTVVVAAILLVLVATVLRPKPTDIVHNKVAPEPVGAMASAVPAEAVLPVQAAPVIDRPLAGEASGR</sequence>
<feature type="transmembrane region" description="Helical" evidence="6">
    <location>
        <begin position="89"/>
        <end position="108"/>
    </location>
</feature>
<feature type="transmembrane region" description="Helical" evidence="6">
    <location>
        <begin position="453"/>
        <end position="473"/>
    </location>
</feature>
<dbReference type="Proteomes" id="UP000460221">
    <property type="component" value="Unassembled WGS sequence"/>
</dbReference>
<dbReference type="EMBL" id="WLYK01000005">
    <property type="protein sequence ID" value="MTD15171.1"/>
    <property type="molecule type" value="Genomic_DNA"/>
</dbReference>
<feature type="transmembrane region" description="Helical" evidence="6">
    <location>
        <begin position="275"/>
        <end position="299"/>
    </location>
</feature>
<dbReference type="PANTHER" id="PTHR42718:SF9">
    <property type="entry name" value="MAJOR FACILITATOR SUPERFAMILY MULTIDRUG TRANSPORTER MFSC"/>
    <property type="match status" value="1"/>
</dbReference>
<evidence type="ECO:0000256" key="4">
    <source>
        <dbReference type="ARBA" id="ARBA00022989"/>
    </source>
</evidence>
<feature type="transmembrane region" description="Helical" evidence="6">
    <location>
        <begin position="234"/>
        <end position="254"/>
    </location>
</feature>
<dbReference type="Gene3D" id="1.20.1250.20">
    <property type="entry name" value="MFS general substrate transporter like domains"/>
    <property type="match status" value="1"/>
</dbReference>
<evidence type="ECO:0000256" key="1">
    <source>
        <dbReference type="ARBA" id="ARBA00004651"/>
    </source>
</evidence>
<comment type="subcellular location">
    <subcellularLocation>
        <location evidence="1">Cell membrane</location>
        <topology evidence="1">Multi-pass membrane protein</topology>
    </subcellularLocation>
</comment>
<feature type="transmembrane region" description="Helical" evidence="6">
    <location>
        <begin position="176"/>
        <end position="197"/>
    </location>
</feature>
<feature type="transmembrane region" description="Helical" evidence="6">
    <location>
        <begin position="349"/>
        <end position="368"/>
    </location>
</feature>
<dbReference type="GO" id="GO:0005886">
    <property type="term" value="C:plasma membrane"/>
    <property type="evidence" value="ECO:0007669"/>
    <property type="project" value="UniProtKB-SubCell"/>
</dbReference>
<dbReference type="PROSITE" id="PS50850">
    <property type="entry name" value="MFS"/>
    <property type="match status" value="1"/>
</dbReference>
<evidence type="ECO:0000256" key="6">
    <source>
        <dbReference type="SAM" id="Phobius"/>
    </source>
</evidence>
<accession>A0A7K1FLZ6</accession>
<dbReference type="AlphaFoldDB" id="A0A7K1FLZ6"/>
<keyword evidence="3 6" id="KW-0812">Transmembrane</keyword>
<dbReference type="InterPro" id="IPR036259">
    <property type="entry name" value="MFS_trans_sf"/>
</dbReference>
<proteinExistence type="predicted"/>
<evidence type="ECO:0000259" key="7">
    <source>
        <dbReference type="PROSITE" id="PS50850"/>
    </source>
</evidence>
<feature type="transmembrane region" description="Helical" evidence="6">
    <location>
        <begin position="409"/>
        <end position="433"/>
    </location>
</feature>
<gene>
    <name evidence="8" type="ORF">GIS00_14605</name>
</gene>
<feature type="transmembrane region" description="Helical" evidence="6">
    <location>
        <begin position="319"/>
        <end position="342"/>
    </location>
</feature>
<dbReference type="SUPFAM" id="SSF103473">
    <property type="entry name" value="MFS general substrate transporter"/>
    <property type="match status" value="1"/>
</dbReference>
<protein>
    <submittedName>
        <fullName evidence="8">MFS transporter</fullName>
    </submittedName>
</protein>
<dbReference type="Pfam" id="PF07690">
    <property type="entry name" value="MFS_1"/>
    <property type="match status" value="1"/>
</dbReference>
<dbReference type="GO" id="GO:0022857">
    <property type="term" value="F:transmembrane transporter activity"/>
    <property type="evidence" value="ECO:0007669"/>
    <property type="project" value="InterPro"/>
</dbReference>